<keyword evidence="1" id="KW-1133">Transmembrane helix</keyword>
<evidence type="ECO:0000256" key="1">
    <source>
        <dbReference type="SAM" id="Phobius"/>
    </source>
</evidence>
<feature type="signal peptide" evidence="2">
    <location>
        <begin position="1"/>
        <end position="20"/>
    </location>
</feature>
<sequence length="332" mass="38554">MATIVWIILFIFMFINNVYNARLNYDDIPKPITVYLSYLPCPNCEKWCANDSNYTCNYTCDDTRTNKNMFYVRDYNNYGNVQEFEEDLRKYVEIRDWWNPNQTFATDNEKPIKNSSMTYIKQLCNNKTTNFTCEQINSFYPLCTLDFKPYEAEMERVCQVLKECNEKQEHNWPDQIKITNECAGFDFGNHRFKDDTDKYWLLDVGWFDKFLPGFGLQCTNGRLIRNYSLPLPTLPTTTTVKPTTTKTLKTKTTTVPSTIENKVKTSKTYKSTKTFTYPKTSTKQMQTTTNKTLIPTIKLNNTQAISQVIAGFVGINFIVVGVAIVGVLAELF</sequence>
<gene>
    <name evidence="3" type="ORF">Mgra_00002508</name>
</gene>
<protein>
    <submittedName>
        <fullName evidence="3">Uncharacterized protein</fullName>
    </submittedName>
</protein>
<evidence type="ECO:0000313" key="3">
    <source>
        <dbReference type="EMBL" id="KAF7638055.1"/>
    </source>
</evidence>
<keyword evidence="1" id="KW-0812">Transmembrane</keyword>
<evidence type="ECO:0000256" key="2">
    <source>
        <dbReference type="SAM" id="SignalP"/>
    </source>
</evidence>
<evidence type="ECO:0000313" key="4">
    <source>
        <dbReference type="Proteomes" id="UP000605970"/>
    </source>
</evidence>
<dbReference type="OrthoDB" id="10659393at2759"/>
<dbReference type="EMBL" id="JABEBT010000015">
    <property type="protein sequence ID" value="KAF7638055.1"/>
    <property type="molecule type" value="Genomic_DNA"/>
</dbReference>
<keyword evidence="1" id="KW-0472">Membrane</keyword>
<keyword evidence="2" id="KW-0732">Signal</keyword>
<keyword evidence="4" id="KW-1185">Reference proteome</keyword>
<name>A0A8S9ZY16_9BILA</name>
<comment type="caution">
    <text evidence="3">The sequence shown here is derived from an EMBL/GenBank/DDBJ whole genome shotgun (WGS) entry which is preliminary data.</text>
</comment>
<accession>A0A8S9ZY16</accession>
<dbReference type="AlphaFoldDB" id="A0A8S9ZY16"/>
<feature type="chain" id="PRO_5035797459" evidence="2">
    <location>
        <begin position="21"/>
        <end position="332"/>
    </location>
</feature>
<feature type="transmembrane region" description="Helical" evidence="1">
    <location>
        <begin position="308"/>
        <end position="329"/>
    </location>
</feature>
<organism evidence="3 4">
    <name type="scientific">Meloidogyne graminicola</name>
    <dbReference type="NCBI Taxonomy" id="189291"/>
    <lineage>
        <taxon>Eukaryota</taxon>
        <taxon>Metazoa</taxon>
        <taxon>Ecdysozoa</taxon>
        <taxon>Nematoda</taxon>
        <taxon>Chromadorea</taxon>
        <taxon>Rhabditida</taxon>
        <taxon>Tylenchina</taxon>
        <taxon>Tylenchomorpha</taxon>
        <taxon>Tylenchoidea</taxon>
        <taxon>Meloidogynidae</taxon>
        <taxon>Meloidogyninae</taxon>
        <taxon>Meloidogyne</taxon>
    </lineage>
</organism>
<reference evidence="3" key="1">
    <citation type="journal article" date="2020" name="Ecol. Evol.">
        <title>Genome structure and content of the rice root-knot nematode (Meloidogyne graminicola).</title>
        <authorList>
            <person name="Phan N.T."/>
            <person name="Danchin E.G.J."/>
            <person name="Klopp C."/>
            <person name="Perfus-Barbeoch L."/>
            <person name="Kozlowski D.K."/>
            <person name="Koutsovoulos G.D."/>
            <person name="Lopez-Roques C."/>
            <person name="Bouchez O."/>
            <person name="Zahm M."/>
            <person name="Besnard G."/>
            <person name="Bellafiore S."/>
        </authorList>
    </citation>
    <scope>NUCLEOTIDE SEQUENCE</scope>
    <source>
        <strain evidence="3">VN-18</strain>
    </source>
</reference>
<proteinExistence type="predicted"/>
<dbReference type="Proteomes" id="UP000605970">
    <property type="component" value="Unassembled WGS sequence"/>
</dbReference>